<dbReference type="GO" id="GO:0016597">
    <property type="term" value="F:amino acid binding"/>
    <property type="evidence" value="ECO:0007669"/>
    <property type="project" value="TreeGrafter"/>
</dbReference>
<dbReference type="WBParaSite" id="SBAD_0000323801-mRNA-1">
    <property type="protein sequence ID" value="SBAD_0000323801-mRNA-1"/>
    <property type="gene ID" value="SBAD_0000323801"/>
</dbReference>
<accession>A0A183IHJ7</accession>
<dbReference type="GO" id="GO:0016403">
    <property type="term" value="F:dimethylargininase activity"/>
    <property type="evidence" value="ECO:0007669"/>
    <property type="project" value="TreeGrafter"/>
</dbReference>
<reference evidence="3 4" key="2">
    <citation type="submission" date="2018-11" db="EMBL/GenBank/DDBJ databases">
        <authorList>
            <consortium name="Pathogen Informatics"/>
        </authorList>
    </citation>
    <scope>NUCLEOTIDE SEQUENCE [LARGE SCALE GENOMIC DNA]</scope>
</reference>
<dbReference type="PANTHER" id="PTHR12737:SF9">
    <property type="entry name" value="DIMETHYLARGININASE"/>
    <property type="match status" value="1"/>
</dbReference>
<sequence length="263" mass="30155">MKEILMCPPKYFEVTYEINPWMHKSSRVDRAKAMEQWNTLKRTIEACGAEVVTIEPIEGLPDMVFTANAALLRKKKVWLSCFKYPQRQGERKYFEEWFKNNGYEVSGDDTTFEGAGDALYAGNKLFAAHGFRSDKKVYEKIKAFFNDPTIDYHILHLIDPRFYHIDTTFCPLNSEIGIFNPLAYDEASRKEFESSMKLLVVPKDETCHFACNAVVIDNNIIMAEGTEKTTKIVEENGFKVHHVNMSEFLKSGGSCKCLTLALN</sequence>
<dbReference type="GO" id="GO:0000052">
    <property type="term" value="P:citrulline metabolic process"/>
    <property type="evidence" value="ECO:0007669"/>
    <property type="project" value="TreeGrafter"/>
</dbReference>
<evidence type="ECO:0000313" key="4">
    <source>
        <dbReference type="Proteomes" id="UP000270296"/>
    </source>
</evidence>
<dbReference type="SUPFAM" id="SSF55909">
    <property type="entry name" value="Pentein"/>
    <property type="match status" value="1"/>
</dbReference>
<dbReference type="Pfam" id="PF19420">
    <property type="entry name" value="DDAH_eukar"/>
    <property type="match status" value="1"/>
</dbReference>
<reference evidence="5" key="1">
    <citation type="submission" date="2016-06" db="UniProtKB">
        <authorList>
            <consortium name="WormBaseParasite"/>
        </authorList>
    </citation>
    <scope>IDENTIFICATION</scope>
</reference>
<evidence type="ECO:0000256" key="1">
    <source>
        <dbReference type="ARBA" id="ARBA00008532"/>
    </source>
</evidence>
<dbReference type="GO" id="GO:0006525">
    <property type="term" value="P:arginine metabolic process"/>
    <property type="evidence" value="ECO:0007669"/>
    <property type="project" value="TreeGrafter"/>
</dbReference>
<evidence type="ECO:0000256" key="2">
    <source>
        <dbReference type="ARBA" id="ARBA00022801"/>
    </source>
</evidence>
<keyword evidence="2" id="KW-0378">Hydrolase</keyword>
<dbReference type="EMBL" id="UZAM01007564">
    <property type="protein sequence ID" value="VDO99975.1"/>
    <property type="molecule type" value="Genomic_DNA"/>
</dbReference>
<dbReference type="GO" id="GO:0045429">
    <property type="term" value="P:positive regulation of nitric oxide biosynthetic process"/>
    <property type="evidence" value="ECO:0007669"/>
    <property type="project" value="TreeGrafter"/>
</dbReference>
<dbReference type="OrthoDB" id="5912197at2759"/>
<dbReference type="InterPro" id="IPR033199">
    <property type="entry name" value="DDAH-like"/>
</dbReference>
<gene>
    <name evidence="3" type="ORF">SBAD_LOCUS3092</name>
</gene>
<comment type="similarity">
    <text evidence="1">Belongs to the DDAH family.</text>
</comment>
<dbReference type="AlphaFoldDB" id="A0A183IHJ7"/>
<protein>
    <submittedName>
        <fullName evidence="5">Amidinotransferase</fullName>
    </submittedName>
</protein>
<dbReference type="Proteomes" id="UP000270296">
    <property type="component" value="Unassembled WGS sequence"/>
</dbReference>
<proteinExistence type="inferred from homology"/>
<evidence type="ECO:0000313" key="5">
    <source>
        <dbReference type="WBParaSite" id="SBAD_0000323801-mRNA-1"/>
    </source>
</evidence>
<evidence type="ECO:0000313" key="3">
    <source>
        <dbReference type="EMBL" id="VDO99975.1"/>
    </source>
</evidence>
<organism evidence="5">
    <name type="scientific">Soboliphyme baturini</name>
    <dbReference type="NCBI Taxonomy" id="241478"/>
    <lineage>
        <taxon>Eukaryota</taxon>
        <taxon>Metazoa</taxon>
        <taxon>Ecdysozoa</taxon>
        <taxon>Nematoda</taxon>
        <taxon>Enoplea</taxon>
        <taxon>Dorylaimia</taxon>
        <taxon>Dioctophymatida</taxon>
        <taxon>Dioctophymatoidea</taxon>
        <taxon>Soboliphymatidae</taxon>
        <taxon>Soboliphyme</taxon>
    </lineage>
</organism>
<name>A0A183IHJ7_9BILA</name>
<dbReference type="Gene3D" id="3.75.10.10">
    <property type="entry name" value="L-arginine/glycine Amidinotransferase, Chain A"/>
    <property type="match status" value="1"/>
</dbReference>
<keyword evidence="4" id="KW-1185">Reference proteome</keyword>
<dbReference type="PANTHER" id="PTHR12737">
    <property type="entry name" value="DIMETHYLARGININE DIMETHYLAMINOHYDROLASE"/>
    <property type="match status" value="1"/>
</dbReference>